<name>A0ACC0ZIJ0_9ROSI</name>
<sequence length="151" mass="17880">MALTLSSLEQVALNLWLYQNVEAVVSMYEDRFDLCTFQSQRIEESSRDIEVENHNWWKKLTWRKSRTSTSALSYIEIIQISISVRRTKELRALTGWRYYFSLFLELSDISMPFIRAVFEKISNAISFFFVSLIGRSIGLIYTGIRQSLRWK</sequence>
<organism evidence="1 2">
    <name type="scientific">Pistacia integerrima</name>
    <dbReference type="NCBI Taxonomy" id="434235"/>
    <lineage>
        <taxon>Eukaryota</taxon>
        <taxon>Viridiplantae</taxon>
        <taxon>Streptophyta</taxon>
        <taxon>Embryophyta</taxon>
        <taxon>Tracheophyta</taxon>
        <taxon>Spermatophyta</taxon>
        <taxon>Magnoliopsida</taxon>
        <taxon>eudicotyledons</taxon>
        <taxon>Gunneridae</taxon>
        <taxon>Pentapetalae</taxon>
        <taxon>rosids</taxon>
        <taxon>malvids</taxon>
        <taxon>Sapindales</taxon>
        <taxon>Anacardiaceae</taxon>
        <taxon>Pistacia</taxon>
    </lineage>
</organism>
<comment type="caution">
    <text evidence="1">The sequence shown here is derived from an EMBL/GenBank/DDBJ whole genome shotgun (WGS) entry which is preliminary data.</text>
</comment>
<reference evidence="2" key="1">
    <citation type="journal article" date="2023" name="G3 (Bethesda)">
        <title>Genome assembly and association tests identify interacting loci associated with vigor, precocity, and sex in interspecific pistachio rootstocks.</title>
        <authorList>
            <person name="Palmer W."/>
            <person name="Jacygrad E."/>
            <person name="Sagayaradj S."/>
            <person name="Cavanaugh K."/>
            <person name="Han R."/>
            <person name="Bertier L."/>
            <person name="Beede B."/>
            <person name="Kafkas S."/>
            <person name="Golino D."/>
            <person name="Preece J."/>
            <person name="Michelmore R."/>
        </authorList>
    </citation>
    <scope>NUCLEOTIDE SEQUENCE [LARGE SCALE GENOMIC DNA]</scope>
</reference>
<dbReference type="Proteomes" id="UP001163603">
    <property type="component" value="Chromosome 1"/>
</dbReference>
<protein>
    <submittedName>
        <fullName evidence="1">Uncharacterized protein</fullName>
    </submittedName>
</protein>
<proteinExistence type="predicted"/>
<accession>A0ACC0ZIJ0</accession>
<dbReference type="EMBL" id="CM047736">
    <property type="protein sequence ID" value="KAJ0052047.1"/>
    <property type="molecule type" value="Genomic_DNA"/>
</dbReference>
<gene>
    <name evidence="1" type="ORF">Pint_01573</name>
</gene>
<evidence type="ECO:0000313" key="1">
    <source>
        <dbReference type="EMBL" id="KAJ0052047.1"/>
    </source>
</evidence>
<keyword evidence="2" id="KW-1185">Reference proteome</keyword>
<evidence type="ECO:0000313" key="2">
    <source>
        <dbReference type="Proteomes" id="UP001163603"/>
    </source>
</evidence>